<sequence>MAKVLAWTPGRKNDAERLWGEIFERARGDAKRRCEAHCALLEARCLRPTAVHEFLRAYDAFRDEFRNDEGWKSRWMTPMVQRAYTAACRLCNDSHDERLARRVTYDLLRDHKQMKAANNFALATEYCVSSLLSAATPSSAHAAAELFEVALEDGVKFGGTAWSYAVSMYAGMNKADEAIALLDRLETLDFMQSGSLGALAFAAAFSGKKSASSSDAVMKLERRANDLKMVEARNAKERAKVERAYAQVMHMLNKQERFKLALRMFTRMQSSGVRPLGAQTYINLYDALSETPADDALSKSKRRDNLHRVMQTVKTHLKSLEALMVGIELASHAGVADVCEDIQDRLRWNGHLQSDSVRSRVWQCMMIVRYKTYDRQGTMQLYEEWLRSGEEKIAVGDDFWFYLIKSYCDDPVNVDVAALLLEDAIRENAMVRRKTVPVRTFNIVIQACAQDRRPALALTVIDRMRAAGVNPTDVTYLAALRACASAAKIDRRRDEKAENDSEESLVRVARTLIVTACTEGIQPTSKMWSAALHVCALCGDVAAATEIFADMRASGSAPNVHSCTALMRAYASVRDLSGAIDAYWTMRNEFDVAPDSSTLQTMLEVVRAAGHNKSRGTSDVISRVQEVYADMRALNVRPNNAVLSLLTESVVEDVLALGSPNSAIDVKRLTLAIDGCVSVESEITQTWDDIASMNLKEYSVAEARVAFLGLLQTLRDRRAARLRVGDVRVGVGRGKIRDSIETLARDVSLMLSYAEDDDGVVVLTSAAIEHWFAKP</sequence>
<evidence type="ECO:0000256" key="3">
    <source>
        <dbReference type="PROSITE-ProRule" id="PRU00708"/>
    </source>
</evidence>
<dbReference type="RefSeq" id="XP_001420577.1">
    <property type="nucleotide sequence ID" value="XM_001420540.1"/>
</dbReference>
<dbReference type="PANTHER" id="PTHR47447">
    <property type="entry name" value="OS03G0856100 PROTEIN"/>
    <property type="match status" value="1"/>
</dbReference>
<keyword evidence="2" id="KW-0677">Repeat</keyword>
<dbReference type="PROSITE" id="PS51375">
    <property type="entry name" value="PPR"/>
    <property type="match status" value="3"/>
</dbReference>
<reference evidence="5 6" key="1">
    <citation type="journal article" date="2007" name="Proc. Natl. Acad. Sci. U.S.A.">
        <title>The tiny eukaryote Ostreococcus provides genomic insights into the paradox of plankton speciation.</title>
        <authorList>
            <person name="Palenik B."/>
            <person name="Grimwood J."/>
            <person name="Aerts A."/>
            <person name="Rouze P."/>
            <person name="Salamov A."/>
            <person name="Putnam N."/>
            <person name="Dupont C."/>
            <person name="Jorgensen R."/>
            <person name="Derelle E."/>
            <person name="Rombauts S."/>
            <person name="Zhou K."/>
            <person name="Otillar R."/>
            <person name="Merchant S.S."/>
            <person name="Podell S."/>
            <person name="Gaasterland T."/>
            <person name="Napoli C."/>
            <person name="Gendler K."/>
            <person name="Manuell A."/>
            <person name="Tai V."/>
            <person name="Vallon O."/>
            <person name="Piganeau G."/>
            <person name="Jancek S."/>
            <person name="Heijde M."/>
            <person name="Jabbari K."/>
            <person name="Bowler C."/>
            <person name="Lohr M."/>
            <person name="Robbens S."/>
            <person name="Werner G."/>
            <person name="Dubchak I."/>
            <person name="Pazour G.J."/>
            <person name="Ren Q."/>
            <person name="Paulsen I."/>
            <person name="Delwiche C."/>
            <person name="Schmutz J."/>
            <person name="Rokhsar D."/>
            <person name="Van de Peer Y."/>
            <person name="Moreau H."/>
            <person name="Grigoriev I.V."/>
        </authorList>
    </citation>
    <scope>NUCLEOTIDE SEQUENCE [LARGE SCALE GENOMIC DNA]</scope>
    <source>
        <strain evidence="5 6">CCE9901</strain>
    </source>
</reference>
<evidence type="ECO:0000313" key="5">
    <source>
        <dbReference type="EMBL" id="ABO98870.1"/>
    </source>
</evidence>
<name>A4S5B3_OSTLU</name>
<dbReference type="NCBIfam" id="TIGR00756">
    <property type="entry name" value="PPR"/>
    <property type="match status" value="2"/>
</dbReference>
<organism evidence="5 6">
    <name type="scientific">Ostreococcus lucimarinus (strain CCE9901)</name>
    <dbReference type="NCBI Taxonomy" id="436017"/>
    <lineage>
        <taxon>Eukaryota</taxon>
        <taxon>Viridiplantae</taxon>
        <taxon>Chlorophyta</taxon>
        <taxon>Mamiellophyceae</taxon>
        <taxon>Mamiellales</taxon>
        <taxon>Bathycoccaceae</taxon>
        <taxon>Ostreococcus</taxon>
    </lineage>
</organism>
<feature type="repeat" description="PPR" evidence="3">
    <location>
        <begin position="524"/>
        <end position="558"/>
    </location>
</feature>
<evidence type="ECO:0000256" key="1">
    <source>
        <dbReference type="ARBA" id="ARBA00007626"/>
    </source>
</evidence>
<dbReference type="Pfam" id="PF17177">
    <property type="entry name" value="PPR_long"/>
    <property type="match status" value="1"/>
</dbReference>
<dbReference type="AlphaFoldDB" id="A4S5B3"/>
<dbReference type="eggNOG" id="KOG4197">
    <property type="taxonomic scope" value="Eukaryota"/>
</dbReference>
<keyword evidence="6" id="KW-1185">Reference proteome</keyword>
<feature type="repeat" description="PPR" evidence="3">
    <location>
        <begin position="437"/>
        <end position="471"/>
    </location>
</feature>
<proteinExistence type="inferred from homology"/>
<dbReference type="PANTHER" id="PTHR47447:SF17">
    <property type="entry name" value="OS12G0638900 PROTEIN"/>
    <property type="match status" value="1"/>
</dbReference>
<dbReference type="Proteomes" id="UP000001568">
    <property type="component" value="Chromosome 12"/>
</dbReference>
<dbReference type="OMA" id="FTRMQSS"/>
<dbReference type="HOGENOM" id="CLU_361089_0_0_1"/>
<gene>
    <name evidence="5" type="primary">PPR6</name>
    <name evidence="5" type="ORF">OSTLU_25292</name>
</gene>
<evidence type="ECO:0000256" key="2">
    <source>
        <dbReference type="ARBA" id="ARBA00022737"/>
    </source>
</evidence>
<evidence type="ECO:0000259" key="4">
    <source>
        <dbReference type="Pfam" id="PF17177"/>
    </source>
</evidence>
<dbReference type="Gramene" id="ABO98870">
    <property type="protein sequence ID" value="ABO98870"/>
    <property type="gene ID" value="OSTLU_25292"/>
</dbReference>
<dbReference type="InterPro" id="IPR002885">
    <property type="entry name" value="PPR_rpt"/>
</dbReference>
<dbReference type="InterPro" id="IPR011990">
    <property type="entry name" value="TPR-like_helical_dom_sf"/>
</dbReference>
<evidence type="ECO:0000313" key="6">
    <source>
        <dbReference type="Proteomes" id="UP000001568"/>
    </source>
</evidence>
<accession>A4S5B3</accession>
<dbReference type="KEGG" id="olu:OSTLU_25292"/>
<dbReference type="Gene3D" id="1.25.40.10">
    <property type="entry name" value="Tetratricopeptide repeat domain"/>
    <property type="match status" value="3"/>
</dbReference>
<dbReference type="STRING" id="436017.A4S5B3"/>
<dbReference type="InterPro" id="IPR033443">
    <property type="entry name" value="PROP1-like_PPR_dom"/>
</dbReference>
<dbReference type="OrthoDB" id="185373at2759"/>
<feature type="repeat" description="PPR" evidence="3">
    <location>
        <begin position="241"/>
        <end position="275"/>
    </location>
</feature>
<comment type="similarity">
    <text evidence="1">Belongs to the PPR family. P subfamily.</text>
</comment>
<dbReference type="EMBL" id="CP000592">
    <property type="protein sequence ID" value="ABO98870.1"/>
    <property type="molecule type" value="Genomic_DNA"/>
</dbReference>
<dbReference type="GeneID" id="5004813"/>
<feature type="domain" description="PROP1-like PPR" evidence="4">
    <location>
        <begin position="433"/>
        <end position="612"/>
    </location>
</feature>
<protein>
    <submittedName>
        <fullName evidence="5">Pentatrichopeptide repeat (PPR) protein</fullName>
    </submittedName>
</protein>